<dbReference type="AlphaFoldDB" id="B4CTS5"/>
<dbReference type="PANTHER" id="PTHR22916:SF65">
    <property type="entry name" value="SLR1065 PROTEIN"/>
    <property type="match status" value="1"/>
</dbReference>
<dbReference type="GO" id="GO:0016758">
    <property type="term" value="F:hexosyltransferase activity"/>
    <property type="evidence" value="ECO:0007669"/>
    <property type="project" value="UniProtKB-ARBA"/>
</dbReference>
<keyword evidence="2" id="KW-0808">Transferase</keyword>
<dbReference type="Pfam" id="PF00535">
    <property type="entry name" value="Glycos_transf_2"/>
    <property type="match status" value="1"/>
</dbReference>
<feature type="domain" description="Glycosyltransferase 2-like" evidence="1">
    <location>
        <begin position="7"/>
        <end position="118"/>
    </location>
</feature>
<dbReference type="Proteomes" id="UP000005824">
    <property type="component" value="Unassembled WGS sequence"/>
</dbReference>
<gene>
    <name evidence="2" type="ORF">CfE428DRAFT_0088</name>
</gene>
<proteinExistence type="predicted"/>
<keyword evidence="3" id="KW-1185">Reference proteome</keyword>
<dbReference type="InParanoid" id="B4CTS5"/>
<dbReference type="PANTHER" id="PTHR22916">
    <property type="entry name" value="GLYCOSYLTRANSFERASE"/>
    <property type="match status" value="1"/>
</dbReference>
<protein>
    <submittedName>
        <fullName evidence="2">Glycosyl transferase family 2</fullName>
    </submittedName>
</protein>
<name>B4CTS5_9BACT</name>
<organism evidence="2 3">
    <name type="scientific">Chthoniobacter flavus Ellin428</name>
    <dbReference type="NCBI Taxonomy" id="497964"/>
    <lineage>
        <taxon>Bacteria</taxon>
        <taxon>Pseudomonadati</taxon>
        <taxon>Verrucomicrobiota</taxon>
        <taxon>Spartobacteria</taxon>
        <taxon>Chthoniobacterales</taxon>
        <taxon>Chthoniobacteraceae</taxon>
        <taxon>Chthoniobacter</taxon>
    </lineage>
</organism>
<reference evidence="2 3" key="1">
    <citation type="journal article" date="2011" name="J. Bacteriol.">
        <title>Genome sequence of Chthoniobacter flavus Ellin428, an aerobic heterotrophic soil bacterium.</title>
        <authorList>
            <person name="Kant R."/>
            <person name="van Passel M.W."/>
            <person name="Palva A."/>
            <person name="Lucas S."/>
            <person name="Lapidus A."/>
            <person name="Glavina Del Rio T."/>
            <person name="Dalin E."/>
            <person name="Tice H."/>
            <person name="Bruce D."/>
            <person name="Goodwin L."/>
            <person name="Pitluck S."/>
            <person name="Larimer F.W."/>
            <person name="Land M.L."/>
            <person name="Hauser L."/>
            <person name="Sangwan P."/>
            <person name="de Vos W.M."/>
            <person name="Janssen P.H."/>
            <person name="Smidt H."/>
        </authorList>
    </citation>
    <scope>NUCLEOTIDE SEQUENCE [LARGE SCALE GENOMIC DNA]</scope>
    <source>
        <strain evidence="2 3">Ellin428</strain>
    </source>
</reference>
<dbReference type="EMBL" id="ABVL01000001">
    <property type="protein sequence ID" value="EDY21963.1"/>
    <property type="molecule type" value="Genomic_DNA"/>
</dbReference>
<dbReference type="SUPFAM" id="SSF53448">
    <property type="entry name" value="Nucleotide-diphospho-sugar transferases"/>
    <property type="match status" value="1"/>
</dbReference>
<sequence length="280" mass="31499">MEIVKFSIVTPSFRQLSWLKRCARSVADQGVDVEHIVQDAGTGPELEAWAGAHGGMRLFVESDNGMYQALNRGLARATGDICAWLNCDEQYLPGALARVERVFAENPGADLVAGDFLVLDPASQLLAFRKITPLRRTMILTDHLYAFTCAIFFRRHVFGEGMQFDESVKTIADGDWIARALARGHRFAYVREYLSAFTFTGDNQSAQQLARAETARAQQALPRWVRALGPALRGVRRMEKLFAGAYRSGPIEYQVYAAEDDKQRTHFRCAQPQFRYPTAR</sequence>
<dbReference type="STRING" id="497964.CfE428DRAFT_0088"/>
<comment type="caution">
    <text evidence="2">The sequence shown here is derived from an EMBL/GenBank/DDBJ whole genome shotgun (WGS) entry which is preliminary data.</text>
</comment>
<evidence type="ECO:0000259" key="1">
    <source>
        <dbReference type="Pfam" id="PF00535"/>
    </source>
</evidence>
<accession>B4CTS5</accession>
<evidence type="ECO:0000313" key="3">
    <source>
        <dbReference type="Proteomes" id="UP000005824"/>
    </source>
</evidence>
<dbReference type="eggNOG" id="COG0463">
    <property type="taxonomic scope" value="Bacteria"/>
</dbReference>
<evidence type="ECO:0000313" key="2">
    <source>
        <dbReference type="EMBL" id="EDY21963.1"/>
    </source>
</evidence>
<dbReference type="Gene3D" id="3.90.550.10">
    <property type="entry name" value="Spore Coat Polysaccharide Biosynthesis Protein SpsA, Chain A"/>
    <property type="match status" value="1"/>
</dbReference>
<dbReference type="InterPro" id="IPR001173">
    <property type="entry name" value="Glyco_trans_2-like"/>
</dbReference>
<dbReference type="InterPro" id="IPR029044">
    <property type="entry name" value="Nucleotide-diphossugar_trans"/>
</dbReference>
<dbReference type="FunCoup" id="B4CTS5">
    <property type="interactions" value="18"/>
</dbReference>